<accession>A0A6N7XXB9</accession>
<dbReference type="AlphaFoldDB" id="A0A6N7XXB9"/>
<dbReference type="GO" id="GO:0043571">
    <property type="term" value="P:maintenance of CRISPR repeat elements"/>
    <property type="evidence" value="ECO:0007669"/>
    <property type="project" value="InterPro"/>
</dbReference>
<dbReference type="InterPro" id="IPR021124">
    <property type="entry name" value="CRISPR-assoc_prot_Cas5"/>
</dbReference>
<gene>
    <name evidence="2" type="primary">cas5b</name>
    <name evidence="2" type="ORF">FYJ83_03090</name>
</gene>
<evidence type="ECO:0000256" key="1">
    <source>
        <dbReference type="ARBA" id="ARBA00023118"/>
    </source>
</evidence>
<dbReference type="NCBIfam" id="TIGR02593">
    <property type="entry name" value="CRISPR_cas5"/>
    <property type="match status" value="1"/>
</dbReference>
<protein>
    <submittedName>
        <fullName evidence="2">Type I-B CRISPR-associated protein Cas5</fullName>
    </submittedName>
</protein>
<dbReference type="NCBIfam" id="TIGR01895">
    <property type="entry name" value="cas_Cas5t"/>
    <property type="match status" value="1"/>
</dbReference>
<proteinExistence type="predicted"/>
<comment type="caution">
    <text evidence="2">The sequence shown here is derived from an EMBL/GenBank/DDBJ whole genome shotgun (WGS) entry which is preliminary data.</text>
</comment>
<reference evidence="2 3" key="1">
    <citation type="submission" date="2019-09" db="EMBL/GenBank/DDBJ databases">
        <title>In-depth cultivation of the pig gut microbiome towards novel bacterial diversity and tailored functional studies.</title>
        <authorList>
            <person name="Wylensek D."/>
            <person name="Hitch T.C.A."/>
            <person name="Clavel T."/>
        </authorList>
    </citation>
    <scope>NUCLEOTIDE SEQUENCE [LARGE SCALE GENOMIC DNA]</scope>
    <source>
        <strain evidence="2 3">WCA3-693-APC-4?</strain>
    </source>
</reference>
<evidence type="ECO:0000313" key="2">
    <source>
        <dbReference type="EMBL" id="MSU00450.1"/>
    </source>
</evidence>
<dbReference type="GO" id="GO:0051607">
    <property type="term" value="P:defense response to virus"/>
    <property type="evidence" value="ECO:0007669"/>
    <property type="project" value="UniProtKB-KW"/>
</dbReference>
<dbReference type="InterPro" id="IPR013422">
    <property type="entry name" value="CRISPR-assoc_prot_Cas5_N"/>
</dbReference>
<evidence type="ECO:0000313" key="3">
    <source>
        <dbReference type="Proteomes" id="UP000469523"/>
    </source>
</evidence>
<dbReference type="Proteomes" id="UP000469523">
    <property type="component" value="Unassembled WGS sequence"/>
</dbReference>
<dbReference type="InterPro" id="IPR013337">
    <property type="entry name" value="CRISPR-assoc_prot_Cas5_Tneap"/>
</dbReference>
<name>A0A6N7XXB9_9FIRM</name>
<dbReference type="RefSeq" id="WP_154438881.1">
    <property type="nucleotide sequence ID" value="NZ_VUNQ01000004.1"/>
</dbReference>
<keyword evidence="3" id="KW-1185">Reference proteome</keyword>
<dbReference type="EMBL" id="VUNQ01000004">
    <property type="protein sequence ID" value="MSU00450.1"/>
    <property type="molecule type" value="Genomic_DNA"/>
</dbReference>
<keyword evidence="1" id="KW-0051">Antiviral defense</keyword>
<dbReference type="Pfam" id="PF09704">
    <property type="entry name" value="Cas_Cas5d"/>
    <property type="match status" value="1"/>
</dbReference>
<organism evidence="2 3">
    <name type="scientific">Tissierella pigra</name>
    <dbReference type="NCBI Taxonomy" id="2607614"/>
    <lineage>
        <taxon>Bacteria</taxon>
        <taxon>Bacillati</taxon>
        <taxon>Bacillota</taxon>
        <taxon>Tissierellia</taxon>
        <taxon>Tissierellales</taxon>
        <taxon>Tissierellaceae</taxon>
        <taxon>Tissierella</taxon>
    </lineage>
</organism>
<sequence length="255" mass="29788">MKENKKAVRLKLYQNMVNYKKPTSFQLKETYPLPPYSTVIGMVHGLCNYDEYKEMEISIQGKYNSKVNDLYTRYEFKNGMKFDATRHQLKAGEFGISRGISTIELLVDVKLLIHIIPKDQSLVEEIEQAFIYPREYPSLGRREDLAVIEEVKVVDIFEEELEEDIELDRDYTAYIPLSMIRDESIIVEDIEEVKGSGTRYKITKNYNKSENYGTATSPKIFREWNKIDVLYSSRITAIQSETVMRDIDNNIVFNA</sequence>